<dbReference type="PANTHER" id="PTHR48081:SF33">
    <property type="entry name" value="KYNURENINE FORMAMIDASE"/>
    <property type="match status" value="1"/>
</dbReference>
<gene>
    <name evidence="3" type="ORF">BST29_00785</name>
</gene>
<dbReference type="InterPro" id="IPR029058">
    <property type="entry name" value="AB_hydrolase_fold"/>
</dbReference>
<dbReference type="InterPro" id="IPR050300">
    <property type="entry name" value="GDXG_lipolytic_enzyme"/>
</dbReference>
<dbReference type="Pfam" id="PF20434">
    <property type="entry name" value="BD-FAE"/>
    <property type="match status" value="1"/>
</dbReference>
<dbReference type="Proteomes" id="UP000243140">
    <property type="component" value="Unassembled WGS sequence"/>
</dbReference>
<dbReference type="InterPro" id="IPR049492">
    <property type="entry name" value="BD-FAE-like_dom"/>
</dbReference>
<evidence type="ECO:0000256" key="1">
    <source>
        <dbReference type="ARBA" id="ARBA00022801"/>
    </source>
</evidence>
<keyword evidence="1" id="KW-0378">Hydrolase</keyword>
<evidence type="ECO:0000313" key="4">
    <source>
        <dbReference type="Proteomes" id="UP000243140"/>
    </source>
</evidence>
<organism evidence="3 4">
    <name type="scientific">Mycobacterium malmoense</name>
    <dbReference type="NCBI Taxonomy" id="1780"/>
    <lineage>
        <taxon>Bacteria</taxon>
        <taxon>Bacillati</taxon>
        <taxon>Actinomycetota</taxon>
        <taxon>Actinomycetes</taxon>
        <taxon>Mycobacteriales</taxon>
        <taxon>Mycobacteriaceae</taxon>
        <taxon>Mycobacterium</taxon>
    </lineage>
</organism>
<reference evidence="3 4" key="1">
    <citation type="submission" date="2017-02" db="EMBL/GenBank/DDBJ databases">
        <title>The new phylogeny of genus Mycobacterium.</title>
        <authorList>
            <person name="Tortoli E."/>
            <person name="Trovato A."/>
            <person name="Cirillo D.M."/>
        </authorList>
    </citation>
    <scope>NUCLEOTIDE SEQUENCE [LARGE SCALE GENOMIC DNA]</scope>
    <source>
        <strain evidence="3 4">IP1130001</strain>
    </source>
</reference>
<proteinExistence type="predicted"/>
<sequence>MRSAIPPLIPPTLAYLDKRRQHVQKSVRYNGSGQMLDIWRGQNQRPNAPVLIWVPGGAWVSGSRMTFQGHALMSRMVKRGWVCLSIDYRVAPWYRWPCQLEDVRAAVDWARNNIADFAGDPDFVAIAGASAGGHLATLTGLLDGADAVVSIYGSYDWESRSTLWRKLFMEYLERVVVGNRSDLCPEIFCEASPVAQVHPGAPPTMIVHGTKDRLIPIDEARNFHRELRSVSRSTVRYLELPVGHAFDVLDARRCAEANKAIAEFLDQVWAARGQAVA</sequence>
<evidence type="ECO:0000259" key="2">
    <source>
        <dbReference type="Pfam" id="PF20434"/>
    </source>
</evidence>
<evidence type="ECO:0000313" key="3">
    <source>
        <dbReference type="EMBL" id="ORA85430.1"/>
    </source>
</evidence>
<dbReference type="RefSeq" id="WP_265415727.1">
    <property type="nucleotide sequence ID" value="NZ_CP060015.1"/>
</dbReference>
<accession>A0ABX3T088</accession>
<dbReference type="PANTHER" id="PTHR48081">
    <property type="entry name" value="AB HYDROLASE SUPERFAMILY PROTEIN C4A8.06C"/>
    <property type="match status" value="1"/>
</dbReference>
<feature type="domain" description="BD-FAE-like" evidence="2">
    <location>
        <begin position="36"/>
        <end position="227"/>
    </location>
</feature>
<name>A0ABX3T088_MYCMA</name>
<dbReference type="SUPFAM" id="SSF53474">
    <property type="entry name" value="alpha/beta-Hydrolases"/>
    <property type="match status" value="1"/>
</dbReference>
<dbReference type="Gene3D" id="3.40.50.1820">
    <property type="entry name" value="alpha/beta hydrolase"/>
    <property type="match status" value="1"/>
</dbReference>
<dbReference type="EMBL" id="MVHV01000001">
    <property type="protein sequence ID" value="ORA85430.1"/>
    <property type="molecule type" value="Genomic_DNA"/>
</dbReference>
<keyword evidence="4" id="KW-1185">Reference proteome</keyword>
<protein>
    <recommendedName>
        <fullName evidence="2">BD-FAE-like domain-containing protein</fullName>
    </recommendedName>
</protein>
<comment type="caution">
    <text evidence="3">The sequence shown here is derived from an EMBL/GenBank/DDBJ whole genome shotgun (WGS) entry which is preliminary data.</text>
</comment>